<dbReference type="GO" id="GO:0003960">
    <property type="term" value="F:quinone reductase (NADPH) activity"/>
    <property type="evidence" value="ECO:0007669"/>
    <property type="project" value="TreeGrafter"/>
</dbReference>
<feature type="domain" description="Enoyl reductase (ER)" evidence="3">
    <location>
        <begin position="4"/>
        <end position="278"/>
    </location>
</feature>
<dbReference type="Gene3D" id="3.90.180.10">
    <property type="entry name" value="Medium-chain alcohol dehydrogenases, catalytic domain"/>
    <property type="match status" value="1"/>
</dbReference>
<evidence type="ECO:0000313" key="4">
    <source>
        <dbReference type="EMBL" id="QLY31704.1"/>
    </source>
</evidence>
<dbReference type="Gene3D" id="3.40.50.720">
    <property type="entry name" value="NAD(P)-binding Rossmann-like Domain"/>
    <property type="match status" value="1"/>
</dbReference>
<dbReference type="RefSeq" id="WP_181582892.1">
    <property type="nucleotide sequence ID" value="NZ_CP059399.1"/>
</dbReference>
<reference evidence="4 5" key="1">
    <citation type="submission" date="2020-07" db="EMBL/GenBank/DDBJ databases">
        <authorList>
            <person name="Zhuang K."/>
            <person name="Ran Y."/>
        </authorList>
    </citation>
    <scope>NUCLEOTIDE SEQUENCE [LARGE SCALE GENOMIC DNA]</scope>
    <source>
        <strain evidence="4 5">WCH-YHL-001</strain>
    </source>
</reference>
<dbReference type="GO" id="GO:0070402">
    <property type="term" value="F:NADPH binding"/>
    <property type="evidence" value="ECO:0007669"/>
    <property type="project" value="TreeGrafter"/>
</dbReference>
<dbReference type="SUPFAM" id="SSF51735">
    <property type="entry name" value="NAD(P)-binding Rossmann-fold domains"/>
    <property type="match status" value="1"/>
</dbReference>
<dbReference type="InterPro" id="IPR020843">
    <property type="entry name" value="ER"/>
</dbReference>
<keyword evidence="1" id="KW-0521">NADP</keyword>
<dbReference type="Pfam" id="PF00107">
    <property type="entry name" value="ADH_zinc_N"/>
    <property type="match status" value="1"/>
</dbReference>
<proteinExistence type="predicted"/>
<sequence length="283" mass="28997">MHKGQLRIAVELAGVGIALVRMRRAGNAADPGGEIVGTVVEVGADLDPSWLGKRVAGVVFEGAYAEYAFGVPGLVTEVPAGADTADALAVVRGGLVALGALRAGRFTEGESVLITGAASGSGHLAVQLAAALGASRVAAAAGSMEKAEFLRECGADAVVTYGEQWPERVDVVLDGVGGEIVQKGVNALGPHGRLVAYSAGGGAVDSGSLLPDLKTLTGFSVGLLSRTRPEVIEAIRSELWDLLAAGKLRPRHTILPLDRLEEAIALVEARRNQGRVMVRIAGS</sequence>
<dbReference type="Proteomes" id="UP000515512">
    <property type="component" value="Chromosome"/>
</dbReference>
<keyword evidence="2" id="KW-0560">Oxidoreductase</keyword>
<gene>
    <name evidence="4" type="ORF">H0264_05115</name>
</gene>
<dbReference type="EMBL" id="CP059399">
    <property type="protein sequence ID" value="QLY31704.1"/>
    <property type="molecule type" value="Genomic_DNA"/>
</dbReference>
<keyword evidence="5" id="KW-1185">Reference proteome</keyword>
<dbReference type="GO" id="GO:0005829">
    <property type="term" value="C:cytosol"/>
    <property type="evidence" value="ECO:0007669"/>
    <property type="project" value="TreeGrafter"/>
</dbReference>
<evidence type="ECO:0000256" key="1">
    <source>
        <dbReference type="ARBA" id="ARBA00022857"/>
    </source>
</evidence>
<dbReference type="KEGG" id="nhu:H0264_05115"/>
<dbReference type="InterPro" id="IPR013149">
    <property type="entry name" value="ADH-like_C"/>
</dbReference>
<evidence type="ECO:0000256" key="2">
    <source>
        <dbReference type="ARBA" id="ARBA00023002"/>
    </source>
</evidence>
<dbReference type="SMART" id="SM00829">
    <property type="entry name" value="PKS_ER"/>
    <property type="match status" value="1"/>
</dbReference>
<name>A0A7D6Z588_9NOCA</name>
<protein>
    <submittedName>
        <fullName evidence="4">Zinc-binding dehydrogenase</fullName>
    </submittedName>
</protein>
<dbReference type="PANTHER" id="PTHR48106:SF13">
    <property type="entry name" value="QUINONE OXIDOREDUCTASE-RELATED"/>
    <property type="match status" value="1"/>
</dbReference>
<accession>A0A7D6Z588</accession>
<dbReference type="GO" id="GO:0035925">
    <property type="term" value="F:mRNA 3'-UTR AU-rich region binding"/>
    <property type="evidence" value="ECO:0007669"/>
    <property type="project" value="TreeGrafter"/>
</dbReference>
<dbReference type="SUPFAM" id="SSF50129">
    <property type="entry name" value="GroES-like"/>
    <property type="match status" value="1"/>
</dbReference>
<dbReference type="InterPro" id="IPR036291">
    <property type="entry name" value="NAD(P)-bd_dom_sf"/>
</dbReference>
<dbReference type="PANTHER" id="PTHR48106">
    <property type="entry name" value="QUINONE OXIDOREDUCTASE PIG3-RELATED"/>
    <property type="match status" value="1"/>
</dbReference>
<dbReference type="AlphaFoldDB" id="A0A7D6Z588"/>
<evidence type="ECO:0000259" key="3">
    <source>
        <dbReference type="SMART" id="SM00829"/>
    </source>
</evidence>
<evidence type="ECO:0000313" key="5">
    <source>
        <dbReference type="Proteomes" id="UP000515512"/>
    </source>
</evidence>
<organism evidence="4 5">
    <name type="scientific">Nocardia huaxiensis</name>
    <dbReference type="NCBI Taxonomy" id="2755382"/>
    <lineage>
        <taxon>Bacteria</taxon>
        <taxon>Bacillati</taxon>
        <taxon>Actinomycetota</taxon>
        <taxon>Actinomycetes</taxon>
        <taxon>Mycobacteriales</taxon>
        <taxon>Nocardiaceae</taxon>
        <taxon>Nocardia</taxon>
    </lineage>
</organism>
<dbReference type="InterPro" id="IPR011032">
    <property type="entry name" value="GroES-like_sf"/>
</dbReference>